<evidence type="ECO:0000313" key="2">
    <source>
        <dbReference type="EMBL" id="RLW11377.1"/>
    </source>
</evidence>
<evidence type="ECO:0000313" key="3">
    <source>
        <dbReference type="Proteomes" id="UP000276834"/>
    </source>
</evidence>
<accession>A0A3L8SZA8</accession>
<reference evidence="2 3" key="1">
    <citation type="journal article" date="2018" name="Proc. R. Soc. B">
        <title>A non-coding region near Follistatin controls head colour polymorphism in the Gouldian finch.</title>
        <authorList>
            <person name="Toomey M.B."/>
            <person name="Marques C.I."/>
            <person name="Andrade P."/>
            <person name="Araujo P.M."/>
            <person name="Sabatino S."/>
            <person name="Gazda M.A."/>
            <person name="Afonso S."/>
            <person name="Lopes R.J."/>
            <person name="Corbo J.C."/>
            <person name="Carneiro M."/>
        </authorList>
    </citation>
    <scope>NUCLEOTIDE SEQUENCE [LARGE SCALE GENOMIC DNA]</scope>
    <source>
        <strain evidence="2">Red01</strain>
        <tissue evidence="2">Muscle</tissue>
    </source>
</reference>
<keyword evidence="1" id="KW-0732">Signal</keyword>
<sequence>MDAWKPLLLLYVFTFSTEAEESECNIDLSIAIDISRSVQPAATMLLKQRLQAFLPRLLLQIKSLPNTSCNAPVEIGFKFQVLAQNKQLIFDSGFEDYNEEIIQKF</sequence>
<name>A0A3L8SZA8_CHLGU</name>
<proteinExistence type="predicted"/>
<dbReference type="OrthoDB" id="6132182at2759"/>
<comment type="caution">
    <text evidence="2">The sequence shown here is derived from an EMBL/GenBank/DDBJ whole genome shotgun (WGS) entry which is preliminary data.</text>
</comment>
<feature type="chain" id="PRO_5018034017" evidence="1">
    <location>
        <begin position="20"/>
        <end position="105"/>
    </location>
</feature>
<dbReference type="AlphaFoldDB" id="A0A3L8SZA8"/>
<keyword evidence="3" id="KW-1185">Reference proteome</keyword>
<dbReference type="Proteomes" id="UP000276834">
    <property type="component" value="Unassembled WGS sequence"/>
</dbReference>
<gene>
    <name evidence="2" type="ORF">DV515_00001703</name>
</gene>
<organism evidence="2 3">
    <name type="scientific">Chloebia gouldiae</name>
    <name type="common">Gouldian finch</name>
    <name type="synonym">Erythrura gouldiae</name>
    <dbReference type="NCBI Taxonomy" id="44316"/>
    <lineage>
        <taxon>Eukaryota</taxon>
        <taxon>Metazoa</taxon>
        <taxon>Chordata</taxon>
        <taxon>Craniata</taxon>
        <taxon>Vertebrata</taxon>
        <taxon>Euteleostomi</taxon>
        <taxon>Archelosauria</taxon>
        <taxon>Archosauria</taxon>
        <taxon>Dinosauria</taxon>
        <taxon>Saurischia</taxon>
        <taxon>Theropoda</taxon>
        <taxon>Coelurosauria</taxon>
        <taxon>Aves</taxon>
        <taxon>Neognathae</taxon>
        <taxon>Neoaves</taxon>
        <taxon>Telluraves</taxon>
        <taxon>Australaves</taxon>
        <taxon>Passeriformes</taxon>
        <taxon>Passeroidea</taxon>
        <taxon>Passeridae</taxon>
        <taxon>Chloebia</taxon>
    </lineage>
</organism>
<dbReference type="EMBL" id="QUSF01000003">
    <property type="protein sequence ID" value="RLW11377.1"/>
    <property type="molecule type" value="Genomic_DNA"/>
</dbReference>
<feature type="non-terminal residue" evidence="2">
    <location>
        <position position="105"/>
    </location>
</feature>
<feature type="signal peptide" evidence="1">
    <location>
        <begin position="1"/>
        <end position="19"/>
    </location>
</feature>
<protein>
    <submittedName>
        <fullName evidence="2">Uncharacterized protein</fullName>
    </submittedName>
</protein>
<evidence type="ECO:0000256" key="1">
    <source>
        <dbReference type="SAM" id="SignalP"/>
    </source>
</evidence>